<dbReference type="InterPro" id="IPR003409">
    <property type="entry name" value="MORN"/>
</dbReference>
<feature type="compositionally biased region" description="Low complexity" evidence="2">
    <location>
        <begin position="43"/>
        <end position="63"/>
    </location>
</feature>
<evidence type="ECO:0000256" key="2">
    <source>
        <dbReference type="SAM" id="MobiDB-lite"/>
    </source>
</evidence>
<keyword evidence="5" id="KW-1185">Reference proteome</keyword>
<evidence type="ECO:0000313" key="4">
    <source>
        <dbReference type="EMBL" id="ELR13858.1"/>
    </source>
</evidence>
<accession>L8GM77</accession>
<feature type="compositionally biased region" description="Low complexity" evidence="2">
    <location>
        <begin position="518"/>
        <end position="542"/>
    </location>
</feature>
<dbReference type="InterPro" id="IPR035899">
    <property type="entry name" value="DBL_dom_sf"/>
</dbReference>
<dbReference type="Pfam" id="PF02493">
    <property type="entry name" value="MORN"/>
    <property type="match status" value="13"/>
</dbReference>
<dbReference type="PROSITE" id="PS50010">
    <property type="entry name" value="DH_2"/>
    <property type="match status" value="1"/>
</dbReference>
<feature type="compositionally biased region" description="Low complexity" evidence="2">
    <location>
        <begin position="278"/>
        <end position="296"/>
    </location>
</feature>
<evidence type="ECO:0000256" key="1">
    <source>
        <dbReference type="ARBA" id="ARBA00022737"/>
    </source>
</evidence>
<feature type="compositionally biased region" description="Gly residues" evidence="2">
    <location>
        <begin position="122"/>
        <end position="136"/>
    </location>
</feature>
<feature type="compositionally biased region" description="Low complexity" evidence="2">
    <location>
        <begin position="81"/>
        <end position="96"/>
    </location>
</feature>
<dbReference type="SUPFAM" id="SSF50729">
    <property type="entry name" value="PH domain-like"/>
    <property type="match status" value="1"/>
</dbReference>
<dbReference type="InterPro" id="IPR000219">
    <property type="entry name" value="DH_dom"/>
</dbReference>
<feature type="compositionally biased region" description="Low complexity" evidence="2">
    <location>
        <begin position="158"/>
        <end position="169"/>
    </location>
</feature>
<feature type="region of interest" description="Disordered" evidence="2">
    <location>
        <begin position="518"/>
        <end position="548"/>
    </location>
</feature>
<dbReference type="RefSeq" id="XP_004335871.1">
    <property type="nucleotide sequence ID" value="XM_004335823.1"/>
</dbReference>
<dbReference type="Proteomes" id="UP000011083">
    <property type="component" value="Unassembled WGS sequence"/>
</dbReference>
<dbReference type="KEGG" id="acan:ACA1_077120"/>
<dbReference type="SMART" id="SM00325">
    <property type="entry name" value="RhoGEF"/>
    <property type="match status" value="1"/>
</dbReference>
<organism evidence="4 5">
    <name type="scientific">Acanthamoeba castellanii (strain ATCC 30010 / Neff)</name>
    <dbReference type="NCBI Taxonomy" id="1257118"/>
    <lineage>
        <taxon>Eukaryota</taxon>
        <taxon>Amoebozoa</taxon>
        <taxon>Discosea</taxon>
        <taxon>Longamoebia</taxon>
        <taxon>Centramoebida</taxon>
        <taxon>Acanthamoebidae</taxon>
        <taxon>Acanthamoeba</taxon>
    </lineage>
</organism>
<dbReference type="PANTHER" id="PTHR23084:SF263">
    <property type="entry name" value="MORN REPEAT-CONTAINING PROTEIN 1"/>
    <property type="match status" value="1"/>
</dbReference>
<dbReference type="AlphaFoldDB" id="L8GM77"/>
<dbReference type="GO" id="GO:0005085">
    <property type="term" value="F:guanyl-nucleotide exchange factor activity"/>
    <property type="evidence" value="ECO:0007669"/>
    <property type="project" value="InterPro"/>
</dbReference>
<protein>
    <submittedName>
        <fullName evidence="4">RhoGEF domain containing protein</fullName>
    </submittedName>
</protein>
<name>L8GM77_ACACF</name>
<keyword evidence="1" id="KW-0677">Repeat</keyword>
<dbReference type="VEuPathDB" id="AmoebaDB:ACA1_077120"/>
<evidence type="ECO:0000259" key="3">
    <source>
        <dbReference type="PROSITE" id="PS50010"/>
    </source>
</evidence>
<dbReference type="CDD" id="cd00160">
    <property type="entry name" value="RhoGEF"/>
    <property type="match status" value="1"/>
</dbReference>
<dbReference type="Gene3D" id="2.20.110.10">
    <property type="entry name" value="Histone H3 K4-specific methyltransferase SET7/9 N-terminal domain"/>
    <property type="match status" value="4"/>
</dbReference>
<dbReference type="SUPFAM" id="SSF82185">
    <property type="entry name" value="Histone H3 K4-specific methyltransferase SET7/9 N-terminal domain"/>
    <property type="match status" value="3"/>
</dbReference>
<feature type="compositionally biased region" description="Pro residues" evidence="2">
    <location>
        <begin position="1"/>
        <end position="10"/>
    </location>
</feature>
<feature type="compositionally biased region" description="Basic and acidic residues" evidence="2">
    <location>
        <begin position="247"/>
        <end position="263"/>
    </location>
</feature>
<gene>
    <name evidence="4" type="ORF">ACA1_077120</name>
</gene>
<evidence type="ECO:0000313" key="5">
    <source>
        <dbReference type="Proteomes" id="UP000011083"/>
    </source>
</evidence>
<proteinExistence type="predicted"/>
<dbReference type="Gene3D" id="2.30.29.30">
    <property type="entry name" value="Pleckstrin-homology domain (PH domain)/Phosphotyrosine-binding domain (PTB)"/>
    <property type="match status" value="1"/>
</dbReference>
<feature type="compositionally biased region" description="Basic and acidic residues" evidence="2">
    <location>
        <begin position="328"/>
        <end position="346"/>
    </location>
</feature>
<dbReference type="InterPro" id="IPR001331">
    <property type="entry name" value="GDS_CDC24_CS"/>
</dbReference>
<dbReference type="EMBL" id="KB008074">
    <property type="protein sequence ID" value="ELR13858.1"/>
    <property type="molecule type" value="Genomic_DNA"/>
</dbReference>
<feature type="domain" description="DH" evidence="3">
    <location>
        <begin position="548"/>
        <end position="737"/>
    </location>
</feature>
<dbReference type="PANTHER" id="PTHR23084">
    <property type="entry name" value="PHOSPHATIDYLINOSITOL-4-PHOSPHATE 5-KINASE RELATED"/>
    <property type="match status" value="1"/>
</dbReference>
<feature type="compositionally biased region" description="Low complexity" evidence="2">
    <location>
        <begin position="214"/>
        <end position="227"/>
    </location>
</feature>
<feature type="compositionally biased region" description="Low complexity" evidence="2">
    <location>
        <begin position="189"/>
        <end position="198"/>
    </location>
</feature>
<dbReference type="SMART" id="SM00698">
    <property type="entry name" value="MORN"/>
    <property type="match status" value="12"/>
</dbReference>
<dbReference type="InterPro" id="IPR011993">
    <property type="entry name" value="PH-like_dom_sf"/>
</dbReference>
<dbReference type="Pfam" id="PF00621">
    <property type="entry name" value="RhoGEF"/>
    <property type="match status" value="1"/>
</dbReference>
<dbReference type="OrthoDB" id="16628at2759"/>
<dbReference type="SUPFAM" id="SSF48065">
    <property type="entry name" value="DBL homology domain (DH-domain)"/>
    <property type="match status" value="1"/>
</dbReference>
<feature type="region of interest" description="Disordered" evidence="2">
    <location>
        <begin position="1"/>
        <end position="346"/>
    </location>
</feature>
<dbReference type="GeneID" id="14914382"/>
<sequence>MTARVPPPVSPALQPRLRNEGGLPSGRPQIPSTYRNTVGDPRSLQPAPAPSTATATATATASQPQPPPRPTPGGGGGGLGSANSSSSLLASRPLPTVGSGNSPKGPRAASPPATSPQQRTNGAGGGGTGGGGGGYGQPAYSPARIRRSSSWKDIKEVAMMAAEQSAAAHGGTGGASSGPHGSWRGGSAGATAAAQAGATLRRTSFSNAPGMAATSTTTPSTTSSTTTGSVPPLNARTGNRHHSRPFVRRDWRSMRQFRREDLLRGGPIVSFSPSNYGTPPAAAQQSTQSSSFSPSNAGGGSGSSSPGTTARRRSADFSSLKNQIALSLEERDTNNASRESKEKEARAELLREVREHGGAATGGGGGGAINNNYRATAKLQDFGKNLLGRAKKLKGSRVGGKDVVGAGGDDDDEFEDAKSNAGTPMGSQENMRSIFGPADVAAATAGGATKLEPSPRPISVFPGRGDQSVLTASGGASRPISYFPRGGVGAGSAVVPPVANTSAVGGATLGAGMGSIGSGSVSTIPSPNSSPSSFTTASSNPNETPHERRSKIANELLETERSYISALCTLVDVYQAPLLAFAKETISEMADIAMQVTQIFPAVLQLIPFNRELLKRLETVMSEWHENSTIGQIFVEMAPFLKMYKDYENSYSQTLDNYTEMLKDPAFRVLVDQLDSDPRVQSSRLESIIIMPIQRIPRYKLLLEDLLKRTPDAHPDCNLLKESLKKVDEVAVFLDSNLKEHEQRQKVVELTVNFNASTLLQPHRKWLREGEVGLRDPNLGNRVKKLHILLFNDILVPTVLSKLGVGGDNRRDVLNRPENQWPLELMWLSEPDLSIGTEKDNKGKNLQLELAGPGTNYSLIFKTPEERESWKKDILDAQEKHTKGGPNAALGDKRIGQYVFKNSTFYRGEWLRGQVHGKGEMVQHGNTYTGNFANDLKCGLGRMVFATKEVFDGDWANDLPHGQGTMEYPSGDRYEGGWKAGQRSGHGILRYANKDIYDGNWDENYPSVRGTLTCANGLYYDGEWLHGEFHGQGVLTTATGKVYEGGWAYGQRCGRGLLRYYHNGDESLLIEEYDGEWLEDMKHGAGTHKTIEGVYTGQFVYNCREGEGSMRYSDGSTYDGGWKKDKRHGVGTFLAGSSPSRIKKYTGEWASDKKNGKGEIWFTNGNQYEGTFKKDLIHGNGTMKSFVNGAKLEGKWLQGNRMGNAKLTFKPSTNAEETRELNGACREPMLEARKMRYALAPTLPDLQFNVTL</sequence>
<feature type="compositionally biased region" description="Polar residues" evidence="2">
    <location>
        <begin position="316"/>
        <end position="325"/>
    </location>
</feature>
<reference evidence="4 5" key="1">
    <citation type="journal article" date="2013" name="Genome Biol.">
        <title>Genome of Acanthamoeba castellanii highlights extensive lateral gene transfer and early evolution of tyrosine kinase signaling.</title>
        <authorList>
            <person name="Clarke M."/>
            <person name="Lohan A.J."/>
            <person name="Liu B."/>
            <person name="Lagkouvardos I."/>
            <person name="Roy S."/>
            <person name="Zafar N."/>
            <person name="Bertelli C."/>
            <person name="Schilde C."/>
            <person name="Kianianmomeni A."/>
            <person name="Burglin T.R."/>
            <person name="Frech C."/>
            <person name="Turcotte B."/>
            <person name="Kopec K.O."/>
            <person name="Synnott J.M."/>
            <person name="Choo C."/>
            <person name="Paponov I."/>
            <person name="Finkler A."/>
            <person name="Soon Heng Tan C."/>
            <person name="Hutchins A.P."/>
            <person name="Weinmeier T."/>
            <person name="Rattei T."/>
            <person name="Chu J.S."/>
            <person name="Gimenez G."/>
            <person name="Irimia M."/>
            <person name="Rigden D.J."/>
            <person name="Fitzpatrick D.A."/>
            <person name="Lorenzo-Morales J."/>
            <person name="Bateman A."/>
            <person name="Chiu C.H."/>
            <person name="Tang P."/>
            <person name="Hegemann P."/>
            <person name="Fromm H."/>
            <person name="Raoult D."/>
            <person name="Greub G."/>
            <person name="Miranda-Saavedra D."/>
            <person name="Chen N."/>
            <person name="Nash P."/>
            <person name="Ginger M.L."/>
            <person name="Horn M."/>
            <person name="Schaap P."/>
            <person name="Caler L."/>
            <person name="Loftus B."/>
        </authorList>
    </citation>
    <scope>NUCLEOTIDE SEQUENCE [LARGE SCALE GENOMIC DNA]</scope>
    <source>
        <strain evidence="4 5">Neff</strain>
    </source>
</reference>
<dbReference type="Gene3D" id="1.20.900.10">
    <property type="entry name" value="Dbl homology (DH) domain"/>
    <property type="match status" value="1"/>
</dbReference>
<dbReference type="PROSITE" id="PS00741">
    <property type="entry name" value="DH_1"/>
    <property type="match status" value="1"/>
</dbReference>
<dbReference type="GO" id="GO:0035556">
    <property type="term" value="P:intracellular signal transduction"/>
    <property type="evidence" value="ECO:0007669"/>
    <property type="project" value="InterPro"/>
</dbReference>